<proteinExistence type="predicted"/>
<evidence type="ECO:0000313" key="4">
    <source>
        <dbReference type="Proteomes" id="UP001164020"/>
    </source>
</evidence>
<gene>
    <name evidence="3" type="ORF">OH818_17365</name>
</gene>
<dbReference type="Gene3D" id="3.40.50.12780">
    <property type="entry name" value="N-terminal domain of ligase-like"/>
    <property type="match status" value="1"/>
</dbReference>
<dbReference type="PANTHER" id="PTHR24096">
    <property type="entry name" value="LONG-CHAIN-FATTY-ACID--COA LIGASE"/>
    <property type="match status" value="1"/>
</dbReference>
<dbReference type="RefSeq" id="WP_268879779.1">
    <property type="nucleotide sequence ID" value="NZ_CP114029.1"/>
</dbReference>
<sequence length="686" mass="73936">MNDEPVTASKATPSGEQAPPLRPSRVWQPVVRTQKRPDGTLVVTQDGDLPPYPMRMTERLLEWAEKAPDRTLFAQRPAAGAAGWNRITYGEMVARIRIVGQALLDSPASAERPVMILSGNSLEHATLALAAMHVGIPYAPISPAYSLMSEDFGKLKGIAGDLTPGVVFAGNGKAFSKAIAAVAPKDALVVLGGGVVEGRGDVSFGSLLEKVPTAAVEEAYEAVGADSVAKILFTSGSTGSPKGVIQSHRMLAANQAMVADCYRFLEDEPPVLVDWAPWNHTASGNKVFNLTFWHGGSYYIDEGKPTPGGMDETCRNLKEISPTWYFNVPKGYEELTRRFRQDAELRRSFFRDLKMMMYAGAGMAQHTWDALEAHALETLGHRVRLVSGLGSTETGPFAIAGTDPQPQSGNIGIPARGVTLKLVPSGDRLEARLKSPSITPGYWRKPELTAEAFDEEGFYRLGDALRFAEAEKAEKGFLFDGRVAENFKLGTGTWVAVGPLRAALVDHFGALIRDAVIAGEGQDEIGALGLADLAECRRLLGQEAEGLGDAEIVAHPALRQETRSAPFLPCRQGHGVGDAGLPAGPHRRGSVDRSRRSHRQGFAQSAGRAGQPQGARRRPLRRRRSAPDPDLIPISSRRAEPEARSRQYRGGSRSCGHKRSSMPIMQATALKLGRSAARSSTQTAVF</sequence>
<evidence type="ECO:0000259" key="2">
    <source>
        <dbReference type="Pfam" id="PF00501"/>
    </source>
</evidence>
<feature type="region of interest" description="Disordered" evidence="1">
    <location>
        <begin position="1"/>
        <end position="28"/>
    </location>
</feature>
<reference evidence="3" key="1">
    <citation type="submission" date="2022-12" db="EMBL/GenBank/DDBJ databases">
        <title>Jiella pelagia sp. nov., isolated from phosphonate enriched culture of Northwest Pacific surface seawater.</title>
        <authorList>
            <person name="Shin D.Y."/>
            <person name="Hwang C.Y."/>
        </authorList>
    </citation>
    <scope>NUCLEOTIDE SEQUENCE</scope>
    <source>
        <strain evidence="3">HL-NP1</strain>
    </source>
</reference>
<feature type="region of interest" description="Disordered" evidence="1">
    <location>
        <begin position="567"/>
        <end position="662"/>
    </location>
</feature>
<dbReference type="InterPro" id="IPR042099">
    <property type="entry name" value="ANL_N_sf"/>
</dbReference>
<dbReference type="InterPro" id="IPR000873">
    <property type="entry name" value="AMP-dep_synth/lig_dom"/>
</dbReference>
<feature type="compositionally biased region" description="Low complexity" evidence="1">
    <location>
        <begin position="603"/>
        <end position="614"/>
    </location>
</feature>
<keyword evidence="4" id="KW-1185">Reference proteome</keyword>
<evidence type="ECO:0000256" key="1">
    <source>
        <dbReference type="SAM" id="MobiDB-lite"/>
    </source>
</evidence>
<protein>
    <submittedName>
        <fullName evidence="3">Feruloyl-CoA synthase</fullName>
    </submittedName>
</protein>
<dbReference type="EMBL" id="CP114029">
    <property type="protein sequence ID" value="WAP67322.1"/>
    <property type="molecule type" value="Genomic_DNA"/>
</dbReference>
<name>A0ABY7BVF0_9HYPH</name>
<dbReference type="SUPFAM" id="SSF56801">
    <property type="entry name" value="Acetyl-CoA synthetase-like"/>
    <property type="match status" value="1"/>
</dbReference>
<dbReference type="Proteomes" id="UP001164020">
    <property type="component" value="Chromosome"/>
</dbReference>
<evidence type="ECO:0000313" key="3">
    <source>
        <dbReference type="EMBL" id="WAP67322.1"/>
    </source>
</evidence>
<dbReference type="InterPro" id="IPR020845">
    <property type="entry name" value="AMP-binding_CS"/>
</dbReference>
<dbReference type="PANTHER" id="PTHR24096:SF420">
    <property type="entry name" value="LONG-CHAIN-FATTY-ACID--COA LIGASE-RELATED"/>
    <property type="match status" value="1"/>
</dbReference>
<organism evidence="3 4">
    <name type="scientific">Jiella pelagia</name>
    <dbReference type="NCBI Taxonomy" id="2986949"/>
    <lineage>
        <taxon>Bacteria</taxon>
        <taxon>Pseudomonadati</taxon>
        <taxon>Pseudomonadota</taxon>
        <taxon>Alphaproteobacteria</taxon>
        <taxon>Hyphomicrobiales</taxon>
        <taxon>Aurantimonadaceae</taxon>
        <taxon>Jiella</taxon>
    </lineage>
</organism>
<feature type="domain" description="AMP-dependent synthetase/ligase" evidence="2">
    <location>
        <begin position="62"/>
        <end position="443"/>
    </location>
</feature>
<dbReference type="PROSITE" id="PS00455">
    <property type="entry name" value="AMP_BINDING"/>
    <property type="match status" value="1"/>
</dbReference>
<feature type="compositionally biased region" description="Basic residues" evidence="1">
    <location>
        <begin position="615"/>
        <end position="624"/>
    </location>
</feature>
<dbReference type="Pfam" id="PF00501">
    <property type="entry name" value="AMP-binding"/>
    <property type="match status" value="1"/>
</dbReference>
<accession>A0ABY7BVF0</accession>